<comment type="similarity">
    <text evidence="2">Belongs to the major facilitator superfamily. Sugar transporter (TC 2.A.1.1) family.</text>
</comment>
<keyword evidence="4 7" id="KW-0812">Transmembrane</keyword>
<keyword evidence="6 7" id="KW-0472">Membrane</keyword>
<comment type="subcellular location">
    <subcellularLocation>
        <location evidence="1">Membrane</location>
    </subcellularLocation>
</comment>
<evidence type="ECO:0000256" key="7">
    <source>
        <dbReference type="SAM" id="Phobius"/>
    </source>
</evidence>
<evidence type="ECO:0000256" key="3">
    <source>
        <dbReference type="ARBA" id="ARBA00022597"/>
    </source>
</evidence>
<evidence type="ECO:0000256" key="1">
    <source>
        <dbReference type="ARBA" id="ARBA00004370"/>
    </source>
</evidence>
<sequence length="199" mass="21899">MLIHKRMRKEKCFNWFGRVVHVCCWFLCPLANIGFVSHNSRSASTPTSLLHTRISSMAGEYNSSFSSILELRLVPILKAQAKFGCEKELEAALLCLRGDKADISHEAIEIKDYVESLKSFSSEGILDIFQKNYVRPLLTVAGVLVLMNLGGINALTYYSGAIFVSAGVSSMVGLITLAATQILKVRQRIQSLQAGKAKA</sequence>
<evidence type="ECO:0000256" key="6">
    <source>
        <dbReference type="ARBA" id="ARBA00023136"/>
    </source>
</evidence>
<evidence type="ECO:0000313" key="8">
    <source>
        <dbReference type="EMBL" id="PPS18929.1"/>
    </source>
</evidence>
<dbReference type="PANTHER" id="PTHR48021:SF56">
    <property type="entry name" value="SUGAR TRANSPORTER ERD6-LIKE 14"/>
    <property type="match status" value="1"/>
</dbReference>
<dbReference type="GO" id="GO:0016020">
    <property type="term" value="C:membrane"/>
    <property type="evidence" value="ECO:0007669"/>
    <property type="project" value="UniProtKB-SubCell"/>
</dbReference>
<feature type="transmembrane region" description="Helical" evidence="7">
    <location>
        <begin position="137"/>
        <end position="155"/>
    </location>
</feature>
<keyword evidence="3" id="KW-0762">Sugar transport</keyword>
<name>A0A2P5YTN4_GOSBA</name>
<evidence type="ECO:0000256" key="4">
    <source>
        <dbReference type="ARBA" id="ARBA00022692"/>
    </source>
</evidence>
<dbReference type="Pfam" id="PF00083">
    <property type="entry name" value="Sugar_tr"/>
    <property type="match status" value="1"/>
</dbReference>
<dbReference type="InterPro" id="IPR050549">
    <property type="entry name" value="MFS_Trehalose_Transporter"/>
</dbReference>
<dbReference type="EMBL" id="KZ662799">
    <property type="protein sequence ID" value="PPS18929.1"/>
    <property type="molecule type" value="Genomic_DNA"/>
</dbReference>
<dbReference type="InterPro" id="IPR036259">
    <property type="entry name" value="MFS_trans_sf"/>
</dbReference>
<dbReference type="Gene3D" id="1.20.1250.20">
    <property type="entry name" value="MFS general substrate transporter like domains"/>
    <property type="match status" value="1"/>
</dbReference>
<reference evidence="8 9" key="1">
    <citation type="submission" date="2015-01" db="EMBL/GenBank/DDBJ databases">
        <title>Genome of allotetraploid Gossypium barbadense reveals genomic plasticity and fiber elongation in cotton evolution.</title>
        <authorList>
            <person name="Chen X."/>
            <person name="Liu X."/>
            <person name="Zhao B."/>
            <person name="Zheng H."/>
            <person name="Hu Y."/>
            <person name="Lu G."/>
            <person name="Yang C."/>
            <person name="Chen J."/>
            <person name="Shan C."/>
            <person name="Zhang L."/>
            <person name="Zhou Y."/>
            <person name="Wang L."/>
            <person name="Guo W."/>
            <person name="Bai Y."/>
            <person name="Ruan J."/>
            <person name="Shangguan X."/>
            <person name="Mao Y."/>
            <person name="Jiang J."/>
            <person name="Zhu Y."/>
            <person name="Lei J."/>
            <person name="Kang H."/>
            <person name="Chen S."/>
            <person name="He X."/>
            <person name="Wang R."/>
            <person name="Wang Y."/>
            <person name="Chen J."/>
            <person name="Wang L."/>
            <person name="Yu S."/>
            <person name="Wang B."/>
            <person name="Wei J."/>
            <person name="Song S."/>
            <person name="Lu X."/>
            <person name="Gao Z."/>
            <person name="Gu W."/>
            <person name="Deng X."/>
            <person name="Ma D."/>
            <person name="Wang S."/>
            <person name="Liang W."/>
            <person name="Fang L."/>
            <person name="Cai C."/>
            <person name="Zhu X."/>
            <person name="Zhou B."/>
            <person name="Zhang Y."/>
            <person name="Chen Z."/>
            <person name="Xu S."/>
            <person name="Zhu R."/>
            <person name="Wang S."/>
            <person name="Zhang T."/>
            <person name="Zhao G."/>
        </authorList>
    </citation>
    <scope>NUCLEOTIDE SEQUENCE [LARGE SCALE GENOMIC DNA]</scope>
    <source>
        <strain evidence="9">cv. Xinhai21</strain>
        <tissue evidence="8">Leaf</tissue>
    </source>
</reference>
<accession>A0A2P5YTN4</accession>
<gene>
    <name evidence="8" type="ORF">GOBAR_AA01634</name>
</gene>
<proteinExistence type="inferred from homology"/>
<dbReference type="OrthoDB" id="10388879at2759"/>
<evidence type="ECO:0000256" key="2">
    <source>
        <dbReference type="ARBA" id="ARBA00010992"/>
    </source>
</evidence>
<evidence type="ECO:0000256" key="5">
    <source>
        <dbReference type="ARBA" id="ARBA00022989"/>
    </source>
</evidence>
<organism evidence="8 9">
    <name type="scientific">Gossypium barbadense</name>
    <name type="common">Sea Island cotton</name>
    <name type="synonym">Hibiscus barbadensis</name>
    <dbReference type="NCBI Taxonomy" id="3634"/>
    <lineage>
        <taxon>Eukaryota</taxon>
        <taxon>Viridiplantae</taxon>
        <taxon>Streptophyta</taxon>
        <taxon>Embryophyta</taxon>
        <taxon>Tracheophyta</taxon>
        <taxon>Spermatophyta</taxon>
        <taxon>Magnoliopsida</taxon>
        <taxon>eudicotyledons</taxon>
        <taxon>Gunneridae</taxon>
        <taxon>Pentapetalae</taxon>
        <taxon>rosids</taxon>
        <taxon>malvids</taxon>
        <taxon>Malvales</taxon>
        <taxon>Malvaceae</taxon>
        <taxon>Malvoideae</taxon>
        <taxon>Gossypium</taxon>
    </lineage>
</organism>
<dbReference type="Proteomes" id="UP000239757">
    <property type="component" value="Unassembled WGS sequence"/>
</dbReference>
<keyword evidence="5 7" id="KW-1133">Transmembrane helix</keyword>
<dbReference type="GO" id="GO:0022857">
    <property type="term" value="F:transmembrane transporter activity"/>
    <property type="evidence" value="ECO:0007669"/>
    <property type="project" value="InterPro"/>
</dbReference>
<feature type="transmembrane region" description="Helical" evidence="7">
    <location>
        <begin position="161"/>
        <end position="183"/>
    </location>
</feature>
<protein>
    <submittedName>
        <fullName evidence="8">Uncharacterized protein</fullName>
    </submittedName>
</protein>
<dbReference type="PANTHER" id="PTHR48021">
    <property type="match status" value="1"/>
</dbReference>
<dbReference type="InterPro" id="IPR005828">
    <property type="entry name" value="MFS_sugar_transport-like"/>
</dbReference>
<evidence type="ECO:0000313" key="9">
    <source>
        <dbReference type="Proteomes" id="UP000239757"/>
    </source>
</evidence>
<dbReference type="AlphaFoldDB" id="A0A2P5YTN4"/>
<keyword evidence="3" id="KW-0813">Transport</keyword>